<dbReference type="InterPro" id="IPR036759">
    <property type="entry name" value="TPK_catalytic_sf"/>
</dbReference>
<comment type="function">
    <text evidence="9">Catalyzes the phosphorylation of thiamine to thiamine pyrophosphate (TPP) utilizing UTP and therefore links the biosynthesis of TPP to pyrimidines metabolism. By producing thiamine pyrophosphate, a cofactor of the mitochondrial pyruvate dehydrogenase indirectly regulates pyruvate oxidation and lipogenesis. Although it can also catalyze thiamine phosphorylation using ATP and CTP in vitro, it does so with significantly lower efficiency and without physiological relevance evidence.</text>
</comment>
<dbReference type="GO" id="GO:0009229">
    <property type="term" value="P:thiamine diphosphate biosynthetic process"/>
    <property type="evidence" value="ECO:0000318"/>
    <property type="project" value="GO_Central"/>
</dbReference>
<evidence type="ECO:0000313" key="13">
    <source>
        <dbReference type="EMBL" id="EDV20970.1"/>
    </source>
</evidence>
<evidence type="ECO:0000256" key="8">
    <source>
        <dbReference type="ARBA" id="ARBA00050898"/>
    </source>
</evidence>
<keyword evidence="6" id="KW-0418">Kinase</keyword>
<dbReference type="OrthoDB" id="25149at2759"/>
<comment type="similarity">
    <text evidence="2">Belongs to the thiamine pyrophosphokinase family.</text>
</comment>
<dbReference type="InterPro" id="IPR007371">
    <property type="entry name" value="TPK_catalytic"/>
</dbReference>
<name>B3S8K4_TRIAD</name>
<dbReference type="GO" id="GO:0016301">
    <property type="term" value="F:kinase activity"/>
    <property type="evidence" value="ECO:0007669"/>
    <property type="project" value="UniProtKB-KW"/>
</dbReference>
<dbReference type="HOGENOM" id="CLU_044237_0_1_1"/>
<dbReference type="Pfam" id="PF04263">
    <property type="entry name" value="TPK_catalytic"/>
    <property type="match status" value="1"/>
</dbReference>
<sequence length="218" mass="24429">MSYNIISHFAAKLTVCADGGANYVFELLDDDRNKYIPDVICGDLDSVNSNAQNYYKDKGTIIVHKSDEDENDFLKCLRLVLQTEPYRNIQCDYIIALGAVHDRFDQSMASIHALYVAAKISRIQIILLSVKSYICLLTPGQHKVLVNTEMEGNWCSLLPIGNKCNNLRTTGLKWNLPGIEFAFGSLISTSNAFDGSNEVTITTDDNVIWSMEINYTLN</sequence>
<reference evidence="13 14" key="1">
    <citation type="journal article" date="2008" name="Nature">
        <title>The Trichoplax genome and the nature of placozoans.</title>
        <authorList>
            <person name="Srivastava M."/>
            <person name="Begovic E."/>
            <person name="Chapman J."/>
            <person name="Putnam N.H."/>
            <person name="Hellsten U."/>
            <person name="Kawashima T."/>
            <person name="Kuo A."/>
            <person name="Mitros T."/>
            <person name="Salamov A."/>
            <person name="Carpenter M.L."/>
            <person name="Signorovitch A.Y."/>
            <person name="Moreno M.A."/>
            <person name="Kamm K."/>
            <person name="Grimwood J."/>
            <person name="Schmutz J."/>
            <person name="Shapiro H."/>
            <person name="Grigoriev I.V."/>
            <person name="Buss L.W."/>
            <person name="Schierwater B."/>
            <person name="Dellaporta S.L."/>
            <person name="Rokhsar D.S."/>
        </authorList>
    </citation>
    <scope>NUCLEOTIDE SEQUENCE [LARGE SCALE GENOMIC DNA]</scope>
    <source>
        <strain evidence="13 14">Grell-BS-1999</strain>
    </source>
</reference>
<dbReference type="SMART" id="SM00983">
    <property type="entry name" value="TPK_B1_binding"/>
    <property type="match status" value="1"/>
</dbReference>
<dbReference type="GO" id="GO:0005524">
    <property type="term" value="F:ATP binding"/>
    <property type="evidence" value="ECO:0007669"/>
    <property type="project" value="UniProtKB-KW"/>
</dbReference>
<dbReference type="PIRSF" id="PIRSF031057">
    <property type="entry name" value="Thiamin_pyrophosphokinase"/>
    <property type="match status" value="1"/>
</dbReference>
<gene>
    <name evidence="13" type="ORF">TRIADDRAFT_31222</name>
</gene>
<dbReference type="GO" id="GO:0030975">
    <property type="term" value="F:thiamine binding"/>
    <property type="evidence" value="ECO:0007669"/>
    <property type="project" value="InterPro"/>
</dbReference>
<dbReference type="STRING" id="10228.B3S8K4"/>
<dbReference type="InterPro" id="IPR006282">
    <property type="entry name" value="Thi_PPkinase"/>
</dbReference>
<organism evidence="13 14">
    <name type="scientific">Trichoplax adhaerens</name>
    <name type="common">Trichoplax reptans</name>
    <dbReference type="NCBI Taxonomy" id="10228"/>
    <lineage>
        <taxon>Eukaryota</taxon>
        <taxon>Metazoa</taxon>
        <taxon>Placozoa</taxon>
        <taxon>Uniplacotomia</taxon>
        <taxon>Trichoplacea</taxon>
        <taxon>Trichoplacidae</taxon>
        <taxon>Trichoplax</taxon>
    </lineage>
</organism>
<feature type="domain" description="Thiamin pyrophosphokinase thiamin-binding" evidence="12">
    <location>
        <begin position="140"/>
        <end position="207"/>
    </location>
</feature>
<dbReference type="SUPFAM" id="SSF63999">
    <property type="entry name" value="Thiamin pyrophosphokinase, catalytic domain"/>
    <property type="match status" value="1"/>
</dbReference>
<evidence type="ECO:0000259" key="12">
    <source>
        <dbReference type="SMART" id="SM00983"/>
    </source>
</evidence>
<dbReference type="RefSeq" id="XP_002116614.1">
    <property type="nucleotide sequence ID" value="XM_002116578.1"/>
</dbReference>
<dbReference type="GO" id="GO:0004788">
    <property type="term" value="F:thiamine diphosphokinase activity"/>
    <property type="evidence" value="ECO:0000318"/>
    <property type="project" value="GO_Central"/>
</dbReference>
<dbReference type="KEGG" id="tad:TRIADDRAFT_31222"/>
<dbReference type="GO" id="GO:0006772">
    <property type="term" value="P:thiamine metabolic process"/>
    <property type="evidence" value="ECO:0007669"/>
    <property type="project" value="InterPro"/>
</dbReference>
<evidence type="ECO:0000313" key="14">
    <source>
        <dbReference type="Proteomes" id="UP000009022"/>
    </source>
</evidence>
<dbReference type="UniPathway" id="UPA00060">
    <property type="reaction ID" value="UER00597"/>
</dbReference>
<evidence type="ECO:0000256" key="4">
    <source>
        <dbReference type="ARBA" id="ARBA00022679"/>
    </source>
</evidence>
<protein>
    <recommendedName>
        <fullName evidence="10">Thiamine pyrophosphokinase 1</fullName>
    </recommendedName>
    <alternativeName>
        <fullName evidence="11">Thiamin pyrophosphokinase 1</fullName>
    </alternativeName>
</protein>
<comment type="catalytic activity">
    <reaction evidence="8">
        <text>thiamine + UTP = thiamine diphosphate + UMP + H(+)</text>
        <dbReference type="Rhea" id="RHEA:79423"/>
        <dbReference type="ChEBI" id="CHEBI:15378"/>
        <dbReference type="ChEBI" id="CHEBI:18385"/>
        <dbReference type="ChEBI" id="CHEBI:46398"/>
        <dbReference type="ChEBI" id="CHEBI:57865"/>
        <dbReference type="ChEBI" id="CHEBI:58937"/>
    </reaction>
    <physiologicalReaction direction="left-to-right" evidence="8">
        <dbReference type="Rhea" id="RHEA:79424"/>
    </physiologicalReaction>
</comment>
<keyword evidence="5" id="KW-0547">Nucleotide-binding</keyword>
<dbReference type="SUPFAM" id="SSF63862">
    <property type="entry name" value="Thiamin pyrophosphokinase, substrate-binding domain"/>
    <property type="match status" value="1"/>
</dbReference>
<dbReference type="CTD" id="6757757"/>
<comment type="pathway">
    <text evidence="1">Cofactor biosynthesis; thiamine diphosphate biosynthesis; thiamine diphosphate from thiamine: step 1/1.</text>
</comment>
<dbReference type="InterPro" id="IPR016966">
    <property type="entry name" value="Thiamin_pyrophosphokinase_euk"/>
</dbReference>
<dbReference type="FunCoup" id="B3S8K4">
    <property type="interactions" value="682"/>
</dbReference>
<dbReference type="FunFam" id="2.60.120.320:FF:000002">
    <property type="entry name" value="Thiamine pyrophosphokinase"/>
    <property type="match status" value="1"/>
</dbReference>
<dbReference type="InterPro" id="IPR036371">
    <property type="entry name" value="TPK_B1-bd_sf"/>
</dbReference>
<dbReference type="PANTHER" id="PTHR13622:SF8">
    <property type="entry name" value="THIAMIN PYROPHOSPHOKINASE 1"/>
    <property type="match status" value="1"/>
</dbReference>
<keyword evidence="7" id="KW-0067">ATP-binding</keyword>
<dbReference type="InParanoid" id="B3S8K4"/>
<evidence type="ECO:0000256" key="9">
    <source>
        <dbReference type="ARBA" id="ARBA00055888"/>
    </source>
</evidence>
<dbReference type="NCBIfam" id="TIGR01378">
    <property type="entry name" value="thi_PPkinase"/>
    <property type="match status" value="1"/>
</dbReference>
<dbReference type="AlphaFoldDB" id="B3S8K4"/>
<evidence type="ECO:0000256" key="10">
    <source>
        <dbReference type="ARBA" id="ARBA00074758"/>
    </source>
</evidence>
<keyword evidence="14" id="KW-1185">Reference proteome</keyword>
<dbReference type="PANTHER" id="PTHR13622">
    <property type="entry name" value="THIAMIN PYROPHOSPHOKINASE"/>
    <property type="match status" value="1"/>
</dbReference>
<dbReference type="Proteomes" id="UP000009022">
    <property type="component" value="Unassembled WGS sequence"/>
</dbReference>
<dbReference type="Gene3D" id="2.60.120.320">
    <property type="entry name" value="Thiamin pyrophosphokinase, thiamin-binding domain"/>
    <property type="match status" value="1"/>
</dbReference>
<dbReference type="OMA" id="TDMCKAL"/>
<evidence type="ECO:0000256" key="2">
    <source>
        <dbReference type="ARBA" id="ARBA00006785"/>
    </source>
</evidence>
<dbReference type="Gene3D" id="3.40.50.10240">
    <property type="entry name" value="Thiamin pyrophosphokinase, catalytic domain"/>
    <property type="match status" value="1"/>
</dbReference>
<dbReference type="InterPro" id="IPR007373">
    <property type="entry name" value="Thiamin_PyroPKinase_B1-bd"/>
</dbReference>
<dbReference type="GO" id="GO:0005829">
    <property type="term" value="C:cytosol"/>
    <property type="evidence" value="ECO:0007669"/>
    <property type="project" value="UniProtKB-ARBA"/>
</dbReference>
<accession>B3S8K4</accession>
<dbReference type="GeneID" id="6757757"/>
<evidence type="ECO:0000256" key="11">
    <source>
        <dbReference type="ARBA" id="ARBA00076797"/>
    </source>
</evidence>
<dbReference type="EMBL" id="DS985256">
    <property type="protein sequence ID" value="EDV20970.1"/>
    <property type="molecule type" value="Genomic_DNA"/>
</dbReference>
<evidence type="ECO:0000256" key="1">
    <source>
        <dbReference type="ARBA" id="ARBA00005078"/>
    </source>
</evidence>
<dbReference type="eggNOG" id="KOG3153">
    <property type="taxonomic scope" value="Eukaryota"/>
</dbReference>
<evidence type="ECO:0000256" key="6">
    <source>
        <dbReference type="ARBA" id="ARBA00022777"/>
    </source>
</evidence>
<keyword evidence="4" id="KW-0808">Transferase</keyword>
<comment type="subunit">
    <text evidence="3">Homodimer.</text>
</comment>
<proteinExistence type="inferred from homology"/>
<dbReference type="PhylomeDB" id="B3S8K4"/>
<dbReference type="Pfam" id="PF04265">
    <property type="entry name" value="TPK_B1_binding"/>
    <property type="match status" value="1"/>
</dbReference>
<evidence type="ECO:0000256" key="3">
    <source>
        <dbReference type="ARBA" id="ARBA00011738"/>
    </source>
</evidence>
<dbReference type="CDD" id="cd07995">
    <property type="entry name" value="TPK"/>
    <property type="match status" value="1"/>
</dbReference>
<dbReference type="FunFam" id="3.40.50.10240:FF:000006">
    <property type="entry name" value="Thiamin pyrophosphokinase 1"/>
    <property type="match status" value="1"/>
</dbReference>
<evidence type="ECO:0000256" key="5">
    <source>
        <dbReference type="ARBA" id="ARBA00022741"/>
    </source>
</evidence>
<evidence type="ECO:0000256" key="7">
    <source>
        <dbReference type="ARBA" id="ARBA00022840"/>
    </source>
</evidence>